<keyword evidence="1" id="KW-0812">Transmembrane</keyword>
<evidence type="ECO:0008006" key="4">
    <source>
        <dbReference type="Google" id="ProtNLM"/>
    </source>
</evidence>
<keyword evidence="1" id="KW-0472">Membrane</keyword>
<name>A0A1B8GZ39_9GAMM</name>
<feature type="transmembrane region" description="Helical" evidence="1">
    <location>
        <begin position="34"/>
        <end position="53"/>
    </location>
</feature>
<dbReference type="InterPro" id="IPR006750">
    <property type="entry name" value="YdcZ"/>
</dbReference>
<proteinExistence type="predicted"/>
<accession>A0A1B8GZ39</accession>
<evidence type="ECO:0000256" key="1">
    <source>
        <dbReference type="SAM" id="Phobius"/>
    </source>
</evidence>
<evidence type="ECO:0000313" key="2">
    <source>
        <dbReference type="EMBL" id="OBU02087.1"/>
    </source>
</evidence>
<dbReference type="GO" id="GO:0005886">
    <property type="term" value="C:plasma membrane"/>
    <property type="evidence" value="ECO:0007669"/>
    <property type="project" value="TreeGrafter"/>
</dbReference>
<feature type="transmembrane region" description="Helical" evidence="1">
    <location>
        <begin position="65"/>
        <end position="82"/>
    </location>
</feature>
<dbReference type="PANTHER" id="PTHR34821:SF2">
    <property type="entry name" value="INNER MEMBRANE PROTEIN YDCZ"/>
    <property type="match status" value="1"/>
</dbReference>
<feature type="transmembrane region" description="Helical" evidence="1">
    <location>
        <begin position="121"/>
        <end position="139"/>
    </location>
</feature>
<sequence>MLLFYITIALTNGICIIFSRSINGRLSQSRNAFYASLVNHIVGFLFLSAIVLYSLPQFPVNLHDIPLVAFSGGIIGAGFVVINSYILPLLGATLTTILAICGQILSGFIIDILQHGIPEHFFLQLTGILLILVAISVRYRGK</sequence>
<feature type="transmembrane region" description="Helical" evidence="1">
    <location>
        <begin position="89"/>
        <end position="109"/>
    </location>
</feature>
<keyword evidence="1" id="KW-1133">Transmembrane helix</keyword>
<dbReference type="RefSeq" id="WP_067427064.1">
    <property type="nucleotide sequence ID" value="NZ_CBCPID010000006.1"/>
</dbReference>
<gene>
    <name evidence="2" type="ORF">AYY17_13840</name>
</gene>
<dbReference type="PANTHER" id="PTHR34821">
    <property type="entry name" value="INNER MEMBRANE PROTEIN YDCZ"/>
    <property type="match status" value="1"/>
</dbReference>
<protein>
    <recommendedName>
        <fullName evidence="4">DMT family transporter</fullName>
    </recommendedName>
</protein>
<dbReference type="EMBL" id="LZEX01000046">
    <property type="protein sequence ID" value="OBU02087.1"/>
    <property type="molecule type" value="Genomic_DNA"/>
</dbReference>
<reference evidence="2 3" key="1">
    <citation type="submission" date="2016-06" db="EMBL/GenBank/DDBJ databases">
        <authorList>
            <person name="Kjaerup R.B."/>
            <person name="Dalgaard T.S."/>
            <person name="Juul-Madsen H.R."/>
        </authorList>
    </citation>
    <scope>NUCLEOTIDE SEQUENCE [LARGE SCALE GENOMIC DNA]</scope>
    <source>
        <strain evidence="2 3">GCSL-Mp3</strain>
    </source>
</reference>
<comment type="caution">
    <text evidence="2">The sequence shown here is derived from an EMBL/GenBank/DDBJ whole genome shotgun (WGS) entry which is preliminary data.</text>
</comment>
<organism evidence="2 3">
    <name type="scientific">Morganella psychrotolerans</name>
    <dbReference type="NCBI Taxonomy" id="368603"/>
    <lineage>
        <taxon>Bacteria</taxon>
        <taxon>Pseudomonadati</taxon>
        <taxon>Pseudomonadota</taxon>
        <taxon>Gammaproteobacteria</taxon>
        <taxon>Enterobacterales</taxon>
        <taxon>Morganellaceae</taxon>
        <taxon>Morganella</taxon>
    </lineage>
</organism>
<dbReference type="Pfam" id="PF04657">
    <property type="entry name" value="DMT_YdcZ"/>
    <property type="match status" value="1"/>
</dbReference>
<dbReference type="Proteomes" id="UP000092247">
    <property type="component" value="Unassembled WGS sequence"/>
</dbReference>
<evidence type="ECO:0000313" key="3">
    <source>
        <dbReference type="Proteomes" id="UP000092247"/>
    </source>
</evidence>
<feature type="transmembrane region" description="Helical" evidence="1">
    <location>
        <begin position="6"/>
        <end position="22"/>
    </location>
</feature>
<dbReference type="AlphaFoldDB" id="A0A1B8GZ39"/>